<dbReference type="GO" id="GO:0006508">
    <property type="term" value="P:proteolysis"/>
    <property type="evidence" value="ECO:0007669"/>
    <property type="project" value="InterPro"/>
</dbReference>
<dbReference type="EMBL" id="JAGIYY010000003">
    <property type="protein sequence ID" value="MBP0439256.1"/>
    <property type="molecule type" value="Genomic_DNA"/>
</dbReference>
<dbReference type="PANTHER" id="PTHR10443">
    <property type="entry name" value="MICROSOMAL DIPEPTIDASE"/>
    <property type="match status" value="1"/>
</dbReference>
<dbReference type="Pfam" id="PF01244">
    <property type="entry name" value="Peptidase_M19"/>
    <property type="match status" value="1"/>
</dbReference>
<accession>A0A8J7RIW3</accession>
<dbReference type="SUPFAM" id="SSF51556">
    <property type="entry name" value="Metallo-dependent hydrolases"/>
    <property type="match status" value="1"/>
</dbReference>
<proteinExistence type="predicted"/>
<dbReference type="PROSITE" id="PS51365">
    <property type="entry name" value="RENAL_DIPEPTIDASE_2"/>
    <property type="match status" value="1"/>
</dbReference>
<dbReference type="InterPro" id="IPR008257">
    <property type="entry name" value="Pept_M19"/>
</dbReference>
<dbReference type="Proteomes" id="UP000666240">
    <property type="component" value="Unassembled WGS sequence"/>
</dbReference>
<gene>
    <name evidence="1" type="ORF">J5Y06_11405</name>
</gene>
<dbReference type="PROSITE" id="PS00869">
    <property type="entry name" value="RENAL_DIPEPTIDASE_1"/>
    <property type="match status" value="1"/>
</dbReference>
<dbReference type="PANTHER" id="PTHR10443:SF12">
    <property type="entry name" value="DIPEPTIDASE"/>
    <property type="match status" value="1"/>
</dbReference>
<protein>
    <submittedName>
        <fullName evidence="1">Dipeptidase</fullName>
    </submittedName>
</protein>
<organism evidence="1 2">
    <name type="scientific">Tianweitania sediminis</name>
    <dbReference type="NCBI Taxonomy" id="1502156"/>
    <lineage>
        <taxon>Bacteria</taxon>
        <taxon>Pseudomonadati</taxon>
        <taxon>Pseudomonadota</taxon>
        <taxon>Alphaproteobacteria</taxon>
        <taxon>Hyphomicrobiales</taxon>
        <taxon>Phyllobacteriaceae</taxon>
        <taxon>Tianweitania</taxon>
    </lineage>
</organism>
<evidence type="ECO:0000313" key="1">
    <source>
        <dbReference type="EMBL" id="MBP0439256.1"/>
    </source>
</evidence>
<name>A0A8J7RIW3_9HYPH</name>
<dbReference type="InterPro" id="IPR032466">
    <property type="entry name" value="Metal_Hydrolase"/>
</dbReference>
<dbReference type="RefSeq" id="WP_209335286.1">
    <property type="nucleotide sequence ID" value="NZ_JAGIYY010000003.1"/>
</dbReference>
<sequence>MQQIFDGHNDLLLRLWRGQQAGRDPLKEFARANGTAHIDLQKAGAGGLAGGFCAIYVPSGDVSFGRPDARGHYMTPAAAPIPQAGALEVTIAQMDVLQRLAQADLLTICTSVAAIQSAMAEGRFAAIAHIEGAEALDADLSGLQTLYAAGLRSIGPVWSRNNIFGHGVPFAYPSSPDAGPGLTEAGKSLVRACNELGIMVDLSHITEQGFWDVARISDAPLVATHSNAHAITPVARNLTDKQLAAIKDTGGVVGLNFAVAFLREDGQERSDTGIATMIRHIDHMVEQVGIEGVALGSDFDGAMIPAEIGSAAGLPKLVEGLRLAGYSAEDMDKICFGNWLRVLRTTWRKA</sequence>
<comment type="caution">
    <text evidence="1">The sequence shown here is derived from an EMBL/GenBank/DDBJ whole genome shotgun (WGS) entry which is preliminary data.</text>
</comment>
<dbReference type="Gene3D" id="3.20.20.140">
    <property type="entry name" value="Metal-dependent hydrolases"/>
    <property type="match status" value="1"/>
</dbReference>
<keyword evidence="2" id="KW-1185">Reference proteome</keyword>
<reference evidence="1" key="1">
    <citation type="submission" date="2021-03" db="EMBL/GenBank/DDBJ databases">
        <title>Genome sequencing and assembly of Tianweitania sediminis.</title>
        <authorList>
            <person name="Chhetri G."/>
        </authorList>
    </citation>
    <scope>NUCLEOTIDE SEQUENCE</scope>
    <source>
        <strain evidence="1">Z8</strain>
    </source>
</reference>
<dbReference type="CDD" id="cd01301">
    <property type="entry name" value="rDP_like"/>
    <property type="match status" value="1"/>
</dbReference>
<dbReference type="GO" id="GO:0070573">
    <property type="term" value="F:metallodipeptidase activity"/>
    <property type="evidence" value="ECO:0007669"/>
    <property type="project" value="InterPro"/>
</dbReference>
<evidence type="ECO:0000313" key="2">
    <source>
        <dbReference type="Proteomes" id="UP000666240"/>
    </source>
</evidence>
<dbReference type="AlphaFoldDB" id="A0A8J7RIW3"/>
<dbReference type="InterPro" id="IPR000180">
    <property type="entry name" value="Dipep_AS"/>
</dbReference>